<evidence type="ECO:0000313" key="2">
    <source>
        <dbReference type="EMBL" id="GAH16422.1"/>
    </source>
</evidence>
<feature type="domain" description="PilZ" evidence="1">
    <location>
        <begin position="47"/>
        <end position="128"/>
    </location>
</feature>
<proteinExistence type="predicted"/>
<evidence type="ECO:0000259" key="1">
    <source>
        <dbReference type="Pfam" id="PF07238"/>
    </source>
</evidence>
<protein>
    <recommendedName>
        <fullName evidence="1">PilZ domain-containing protein</fullName>
    </recommendedName>
</protein>
<dbReference type="AlphaFoldDB" id="X1D856"/>
<reference evidence="2" key="1">
    <citation type="journal article" date="2014" name="Front. Microbiol.">
        <title>High frequency of phylogenetically diverse reductive dehalogenase-homologous genes in deep subseafloor sedimentary metagenomes.</title>
        <authorList>
            <person name="Kawai M."/>
            <person name="Futagami T."/>
            <person name="Toyoda A."/>
            <person name="Takaki Y."/>
            <person name="Nishi S."/>
            <person name="Hori S."/>
            <person name="Arai W."/>
            <person name="Tsubouchi T."/>
            <person name="Morono Y."/>
            <person name="Uchiyama I."/>
            <person name="Ito T."/>
            <person name="Fujiyama A."/>
            <person name="Inagaki F."/>
            <person name="Takami H."/>
        </authorList>
    </citation>
    <scope>NUCLEOTIDE SEQUENCE</scope>
    <source>
        <strain evidence="2">Expedition CK06-06</strain>
    </source>
</reference>
<accession>X1D856</accession>
<sequence>MQNNDKVLSSGEVRAFIFEIINEMSDAEMRQLLKDLENWQKSKFEMRQYPRRSTYVDITYSSDQRRIFEDFVRNISAGGLYIETNLVTELGQKLTMTFSNPDSGDPVKVLGKVIRVDSSGIGVKFNKLLSDL</sequence>
<dbReference type="InterPro" id="IPR009875">
    <property type="entry name" value="PilZ_domain"/>
</dbReference>
<dbReference type="EMBL" id="BART01031651">
    <property type="protein sequence ID" value="GAH16422.1"/>
    <property type="molecule type" value="Genomic_DNA"/>
</dbReference>
<gene>
    <name evidence="2" type="ORF">S01H4_54928</name>
</gene>
<dbReference type="GO" id="GO:0035438">
    <property type="term" value="F:cyclic-di-GMP binding"/>
    <property type="evidence" value="ECO:0007669"/>
    <property type="project" value="InterPro"/>
</dbReference>
<comment type="caution">
    <text evidence="2">The sequence shown here is derived from an EMBL/GenBank/DDBJ whole genome shotgun (WGS) entry which is preliminary data.</text>
</comment>
<dbReference type="Gene3D" id="2.40.10.220">
    <property type="entry name" value="predicted glycosyltransferase like domains"/>
    <property type="match status" value="1"/>
</dbReference>
<organism evidence="2">
    <name type="scientific">marine sediment metagenome</name>
    <dbReference type="NCBI Taxonomy" id="412755"/>
    <lineage>
        <taxon>unclassified sequences</taxon>
        <taxon>metagenomes</taxon>
        <taxon>ecological metagenomes</taxon>
    </lineage>
</organism>
<dbReference type="SUPFAM" id="SSF141371">
    <property type="entry name" value="PilZ domain-like"/>
    <property type="match status" value="1"/>
</dbReference>
<dbReference type="Pfam" id="PF07238">
    <property type="entry name" value="PilZ"/>
    <property type="match status" value="1"/>
</dbReference>
<name>X1D856_9ZZZZ</name>